<dbReference type="EMBL" id="QFCQ01000027">
    <property type="protein sequence ID" value="RDW13647.1"/>
    <property type="molecule type" value="Genomic_DNA"/>
</dbReference>
<reference evidence="2 3" key="1">
    <citation type="submission" date="2018-05" db="EMBL/GenBank/DDBJ databases">
        <title>Whole genome sequencing of Paracoccus thiocyanatus SST.</title>
        <authorList>
            <person name="Ghosh W."/>
            <person name="Rameez M.J."/>
            <person name="Roy C."/>
        </authorList>
    </citation>
    <scope>NUCLEOTIDE SEQUENCE [LARGE SCALE GENOMIC DNA]</scope>
    <source>
        <strain evidence="2 3">SST</strain>
    </source>
</reference>
<accession>A0A3D8PDV5</accession>
<keyword evidence="3" id="KW-1185">Reference proteome</keyword>
<dbReference type="Proteomes" id="UP000256679">
    <property type="component" value="Unassembled WGS sequence"/>
</dbReference>
<proteinExistence type="predicted"/>
<evidence type="ECO:0000256" key="1">
    <source>
        <dbReference type="SAM" id="Phobius"/>
    </source>
</evidence>
<name>A0A3D8PDV5_9RHOB</name>
<protein>
    <submittedName>
        <fullName evidence="2">Uncharacterized protein</fullName>
    </submittedName>
</protein>
<gene>
    <name evidence="2" type="ORF">DIE28_06930</name>
</gene>
<keyword evidence="1" id="KW-1133">Transmembrane helix</keyword>
<sequence>MGIERIRPMADEVASLMAMRFGGLRRGQQADLESMLRKRGGALPRRLRRQARLLAQADRMAGQPKLARQVDLDRLERAHTALVAHLRPLGQGMRLRGGAARVAATVLLGLLLLAAVAIWIMTRQGLI</sequence>
<evidence type="ECO:0000313" key="2">
    <source>
        <dbReference type="EMBL" id="RDW13647.1"/>
    </source>
</evidence>
<keyword evidence="1" id="KW-0812">Transmembrane</keyword>
<comment type="caution">
    <text evidence="2">The sequence shown here is derived from an EMBL/GenBank/DDBJ whole genome shotgun (WGS) entry which is preliminary data.</text>
</comment>
<keyword evidence="1" id="KW-0472">Membrane</keyword>
<feature type="transmembrane region" description="Helical" evidence="1">
    <location>
        <begin position="102"/>
        <end position="121"/>
    </location>
</feature>
<dbReference type="AlphaFoldDB" id="A0A3D8PDV5"/>
<dbReference type="RefSeq" id="WP_115755334.1">
    <property type="nucleotide sequence ID" value="NZ_QFCQ01000027.1"/>
</dbReference>
<organism evidence="2 3">
    <name type="scientific">Paracoccus thiocyanatus</name>
    <dbReference type="NCBI Taxonomy" id="34006"/>
    <lineage>
        <taxon>Bacteria</taxon>
        <taxon>Pseudomonadati</taxon>
        <taxon>Pseudomonadota</taxon>
        <taxon>Alphaproteobacteria</taxon>
        <taxon>Rhodobacterales</taxon>
        <taxon>Paracoccaceae</taxon>
        <taxon>Paracoccus</taxon>
    </lineage>
</organism>
<evidence type="ECO:0000313" key="3">
    <source>
        <dbReference type="Proteomes" id="UP000256679"/>
    </source>
</evidence>